<name>A0A9D2QR12_9FIRM</name>
<feature type="non-terminal residue" evidence="2">
    <location>
        <position position="75"/>
    </location>
</feature>
<evidence type="ECO:0000313" key="2">
    <source>
        <dbReference type="EMBL" id="HJD27632.1"/>
    </source>
</evidence>
<evidence type="ECO:0000259" key="1">
    <source>
        <dbReference type="Pfam" id="PF00535"/>
    </source>
</evidence>
<organism evidence="2 3">
    <name type="scientific">Candidatus Blautia avicola</name>
    <dbReference type="NCBI Taxonomy" id="2838483"/>
    <lineage>
        <taxon>Bacteria</taxon>
        <taxon>Bacillati</taxon>
        <taxon>Bacillota</taxon>
        <taxon>Clostridia</taxon>
        <taxon>Lachnospirales</taxon>
        <taxon>Lachnospiraceae</taxon>
        <taxon>Blautia</taxon>
    </lineage>
</organism>
<accession>A0A9D2QR12</accession>
<feature type="domain" description="Glycosyltransferase 2-like" evidence="1">
    <location>
        <begin position="3"/>
        <end position="75"/>
    </location>
</feature>
<dbReference type="InterPro" id="IPR001173">
    <property type="entry name" value="Glyco_trans_2-like"/>
</dbReference>
<sequence length="75" mass="8451">MDIIYVAYNSEKWIDRCFSSLLRSTDFNLKEINVYVVDNASTDNTVEKLRQAKAELEGNLGGFQIIESGENLGFG</sequence>
<gene>
    <name evidence="2" type="ORF">H9914_01330</name>
</gene>
<dbReference type="AlphaFoldDB" id="A0A9D2QR12"/>
<dbReference type="EMBL" id="DWUY01000026">
    <property type="protein sequence ID" value="HJD27632.1"/>
    <property type="molecule type" value="Genomic_DNA"/>
</dbReference>
<dbReference type="EC" id="2.4.-.-" evidence="2"/>
<dbReference type="Proteomes" id="UP000823892">
    <property type="component" value="Unassembled WGS sequence"/>
</dbReference>
<evidence type="ECO:0000313" key="3">
    <source>
        <dbReference type="Proteomes" id="UP000823892"/>
    </source>
</evidence>
<dbReference type="SUPFAM" id="SSF53448">
    <property type="entry name" value="Nucleotide-diphospho-sugar transferases"/>
    <property type="match status" value="1"/>
</dbReference>
<protein>
    <submittedName>
        <fullName evidence="2">Glycosyltransferase</fullName>
        <ecNumber evidence="2">2.4.-.-</ecNumber>
    </submittedName>
</protein>
<keyword evidence="2" id="KW-0808">Transferase</keyword>
<comment type="caution">
    <text evidence="2">The sequence shown here is derived from an EMBL/GenBank/DDBJ whole genome shotgun (WGS) entry which is preliminary data.</text>
</comment>
<proteinExistence type="predicted"/>
<dbReference type="Pfam" id="PF00535">
    <property type="entry name" value="Glycos_transf_2"/>
    <property type="match status" value="1"/>
</dbReference>
<dbReference type="Gene3D" id="3.90.550.10">
    <property type="entry name" value="Spore Coat Polysaccharide Biosynthesis Protein SpsA, Chain A"/>
    <property type="match status" value="1"/>
</dbReference>
<dbReference type="InterPro" id="IPR029044">
    <property type="entry name" value="Nucleotide-diphossugar_trans"/>
</dbReference>
<reference evidence="2" key="1">
    <citation type="journal article" date="2021" name="PeerJ">
        <title>Extensive microbial diversity within the chicken gut microbiome revealed by metagenomics and culture.</title>
        <authorList>
            <person name="Gilroy R."/>
            <person name="Ravi A."/>
            <person name="Getino M."/>
            <person name="Pursley I."/>
            <person name="Horton D.L."/>
            <person name="Alikhan N.F."/>
            <person name="Baker D."/>
            <person name="Gharbi K."/>
            <person name="Hall N."/>
            <person name="Watson M."/>
            <person name="Adriaenssens E.M."/>
            <person name="Foster-Nyarko E."/>
            <person name="Jarju S."/>
            <person name="Secka A."/>
            <person name="Antonio M."/>
            <person name="Oren A."/>
            <person name="Chaudhuri R.R."/>
            <person name="La Ragione R."/>
            <person name="Hildebrand F."/>
            <person name="Pallen M.J."/>
        </authorList>
    </citation>
    <scope>NUCLEOTIDE SEQUENCE</scope>
    <source>
        <strain evidence="2">ChiBcec6-4105</strain>
    </source>
</reference>
<keyword evidence="2" id="KW-0328">Glycosyltransferase</keyword>
<dbReference type="GO" id="GO:0016757">
    <property type="term" value="F:glycosyltransferase activity"/>
    <property type="evidence" value="ECO:0007669"/>
    <property type="project" value="UniProtKB-KW"/>
</dbReference>
<reference evidence="2" key="2">
    <citation type="submission" date="2021-04" db="EMBL/GenBank/DDBJ databases">
        <authorList>
            <person name="Gilroy R."/>
        </authorList>
    </citation>
    <scope>NUCLEOTIDE SEQUENCE</scope>
    <source>
        <strain evidence="2">ChiBcec6-4105</strain>
    </source>
</reference>